<evidence type="ECO:0000256" key="1">
    <source>
        <dbReference type="SAM" id="Coils"/>
    </source>
</evidence>
<accession>U5N8Y7</accession>
<proteinExistence type="predicted"/>
<reference evidence="4 5" key="1">
    <citation type="journal article" date="2013" name="Genome Biol.">
        <title>Genomic analysis reveals key aspects of prokaryotic symbiosis in the phototrophic consortium "Chlorochromatium aggregatum".</title>
        <authorList>
            <person name="Liu Z."/>
            <person name="Muller J."/>
            <person name="Li T."/>
            <person name="Alvey R.M."/>
            <person name="Vogl K."/>
            <person name="Frigaard N.U."/>
            <person name="Rockwell N.C."/>
            <person name="Boyd E.S."/>
            <person name="Tomsho L.P."/>
            <person name="Schuster S.C."/>
            <person name="Henke P."/>
            <person name="Rohde M."/>
            <person name="Overmann J."/>
            <person name="Bryant D.A."/>
        </authorList>
    </citation>
    <scope>NUCLEOTIDE SEQUENCE [LARGE SCALE GENOMIC DNA]</scope>
    <source>
        <strain evidence="4">CR</strain>
    </source>
</reference>
<evidence type="ECO:0000259" key="3">
    <source>
        <dbReference type="Pfam" id="PF03050"/>
    </source>
</evidence>
<feature type="coiled-coil region" evidence="1">
    <location>
        <begin position="42"/>
        <end position="69"/>
    </location>
</feature>
<dbReference type="KEGG" id="cbx:Cenrod_1933"/>
<dbReference type="AlphaFoldDB" id="U5N8Y7"/>
<feature type="compositionally biased region" description="Basic and acidic residues" evidence="2">
    <location>
        <begin position="70"/>
        <end position="85"/>
    </location>
</feature>
<sequence length="551" mass="62216">MLSMDQAQILARDEYTVSPVPSLPQIPAEEICLHCKNKSDIIDAQAETIQELKTEIQQLRDEIAILKGEKPKPVLKPSKMDKNTDLGDNPPHSNGSGVISKRPGSAKRSKTAQLIIHEIRIIEPAGPIPPGARLKTYQDFVVQGLIIKAHNICYRLACYQTNDGKCLRGQLPPELQGQHFNPTLRSYILYQHHHCHVTQPLLLEQLSEWHIDISSGQINALLSQHTEAFHTEKDEILAIGLQKSQYVTVDDTGARHAGQNGYALHVGNEGFGWFQSTDSKSRINFLQCLHAGPVTTLVNEHALTYMEEHGLSNDIRSQLQNHATPEFLSIELWRKHLEALKIDSETHVRIATEGALLGSLVEKGFNLKLAIVSDGAGQFAVLLHALCWIHAERLVHKLIPVNEGQRQAVAQVRSDIWRLYGDLKAYKRNPNANMVEQFEKRFDSVFNRKTGYQTLDKLLKRLYGKKEELLLVLQRPEIPLHTNGSETALRDFVKKRKVSGGTRSDLGRQCRDTFASLKKTCRKQGISFWRYLEDRITQTNAIPRLATLIRA</sequence>
<dbReference type="Proteomes" id="UP000017184">
    <property type="component" value="Chromosome"/>
</dbReference>
<dbReference type="PANTHER" id="PTHR33678">
    <property type="entry name" value="BLL1576 PROTEIN"/>
    <property type="match status" value="1"/>
</dbReference>
<evidence type="ECO:0000313" key="5">
    <source>
        <dbReference type="Proteomes" id="UP000017184"/>
    </source>
</evidence>
<evidence type="ECO:0000256" key="2">
    <source>
        <dbReference type="SAM" id="MobiDB-lite"/>
    </source>
</evidence>
<dbReference type="PATRIC" id="fig|946483.4.peg.1948"/>
<keyword evidence="1" id="KW-0175">Coiled coil</keyword>
<dbReference type="InterPro" id="IPR004291">
    <property type="entry name" value="Transposase_IS66_central"/>
</dbReference>
<evidence type="ECO:0000313" key="4">
    <source>
        <dbReference type="EMBL" id="AGX88011.1"/>
    </source>
</evidence>
<protein>
    <submittedName>
        <fullName evidence="4">Transposase</fullName>
    </submittedName>
</protein>
<keyword evidence="5" id="KW-1185">Reference proteome</keyword>
<feature type="domain" description="Transposase IS66 central" evidence="3">
    <location>
        <begin position="382"/>
        <end position="507"/>
    </location>
</feature>
<dbReference type="PANTHER" id="PTHR33678:SF1">
    <property type="entry name" value="BLL1576 PROTEIN"/>
    <property type="match status" value="1"/>
</dbReference>
<dbReference type="Pfam" id="PF03050">
    <property type="entry name" value="DDE_Tnp_IS66"/>
    <property type="match status" value="1"/>
</dbReference>
<organism evidence="4 5">
    <name type="scientific">Candidatus Symbiobacter mobilis CR</name>
    <dbReference type="NCBI Taxonomy" id="946483"/>
    <lineage>
        <taxon>Bacteria</taxon>
        <taxon>Pseudomonadati</taxon>
        <taxon>Pseudomonadota</taxon>
        <taxon>Betaproteobacteria</taxon>
        <taxon>Burkholderiales</taxon>
        <taxon>Comamonadaceae</taxon>
    </lineage>
</organism>
<gene>
    <name evidence="4" type="ORF">Cenrod_1933</name>
</gene>
<dbReference type="InterPro" id="IPR052344">
    <property type="entry name" value="Transposase-related"/>
</dbReference>
<dbReference type="EMBL" id="CP004885">
    <property type="protein sequence ID" value="AGX88011.1"/>
    <property type="molecule type" value="Genomic_DNA"/>
</dbReference>
<name>U5N8Y7_9BURK</name>
<dbReference type="HOGENOM" id="CLU_039724_1_0_4"/>
<dbReference type="eggNOG" id="COG4467">
    <property type="taxonomic scope" value="Bacteria"/>
</dbReference>
<dbReference type="STRING" id="946483.Cenrod_1933"/>
<feature type="region of interest" description="Disordered" evidence="2">
    <location>
        <begin position="70"/>
        <end position="108"/>
    </location>
</feature>